<dbReference type="AlphaFoldDB" id="A0A8C4PWI1"/>
<organism evidence="1 2">
    <name type="scientific">Eptatretus burgeri</name>
    <name type="common">Inshore hagfish</name>
    <dbReference type="NCBI Taxonomy" id="7764"/>
    <lineage>
        <taxon>Eukaryota</taxon>
        <taxon>Metazoa</taxon>
        <taxon>Chordata</taxon>
        <taxon>Craniata</taxon>
        <taxon>Vertebrata</taxon>
        <taxon>Cyclostomata</taxon>
        <taxon>Myxini</taxon>
        <taxon>Myxiniformes</taxon>
        <taxon>Myxinidae</taxon>
        <taxon>Eptatretinae</taxon>
        <taxon>Eptatretus</taxon>
    </lineage>
</organism>
<protein>
    <submittedName>
        <fullName evidence="1">Uncharacterized protein</fullName>
    </submittedName>
</protein>
<dbReference type="Ensembl" id="ENSEBUT00000001112.1">
    <property type="protein sequence ID" value="ENSEBUP00000000806.1"/>
    <property type="gene ID" value="ENSEBUG00000000856.1"/>
</dbReference>
<keyword evidence="2" id="KW-1185">Reference proteome</keyword>
<dbReference type="Proteomes" id="UP000694388">
    <property type="component" value="Unplaced"/>
</dbReference>
<proteinExistence type="predicted"/>
<sequence length="152" mass="17136">MLLSRFPATVCNKTEHLTKQILTEGWLLLQTKMKKSCSSYMVGHGEDLHTDSILPTSTTPLDMSRRRFSGSLHLPPLSWRLAQSEEPHTPERFGAMPSFIRLSQRMSDAHVVRPSTLQLPPHIAVTFADPERYRSNSTFSAATTFPGRSFHA</sequence>
<evidence type="ECO:0000313" key="2">
    <source>
        <dbReference type="Proteomes" id="UP000694388"/>
    </source>
</evidence>
<name>A0A8C4PWI1_EPTBU</name>
<accession>A0A8C4PWI1</accession>
<reference evidence="1" key="2">
    <citation type="submission" date="2025-09" db="UniProtKB">
        <authorList>
            <consortium name="Ensembl"/>
        </authorList>
    </citation>
    <scope>IDENTIFICATION</scope>
</reference>
<evidence type="ECO:0000313" key="1">
    <source>
        <dbReference type="Ensembl" id="ENSEBUP00000000806.1"/>
    </source>
</evidence>
<reference evidence="1" key="1">
    <citation type="submission" date="2025-08" db="UniProtKB">
        <authorList>
            <consortium name="Ensembl"/>
        </authorList>
    </citation>
    <scope>IDENTIFICATION</scope>
</reference>